<sequence>MTMTSNWGIGAASRARWGEPRSQRRALGASDRRRWSSLVRQDDIAIVQAYIADPQLHGAVILGPPGVGKTTLARNVAQRLEESSHVVSLFGTGVPTEVPYSIFTMQMARLNARQSGSPSAILGAVVEQIFHEASGRPIVIVLDELPGIDTLSMGILMHMILSGKAKLLVVARSATDLPEDLVWMVRDGLLAQQRLAPFTRVEVRRLLVKALEGPVAESVVATLFTASGGNPLVLHALVHEFLNSSVLRANEGVWVQAGRLEKGTDDVLFDLVESRLARESPQMRINLEKFSLLKNVPLAVAIQGLGSDEVTALEEHGFMAIASDHGRTVSFAEPFVGETVRNQLSPSKKADYFREFSSNFSFDVAALSPQEVLTYASWMNEAGLVMEPDVAVAAAQTALQLFDPHLALACARHVPPDHPLAVQAAQKRSRAHYLMADYSKAAEVLEAVDSSVLETLSVADYAAWSMDLATALVWLPGTRNRVDEVLWGAASRIEEASGDDRLDAEKFYNVARFEVHANRGEFSQVLDDLKIASKDRYDRTYRLNCCCLLTMALTATGQELDAIKLSQEILEEAERFDVVLRMQGWQMYGSILAHIWSGQWSSCEKTLQHGIDYSNSALHYQAGVIELALGVLYAFAGRDMDAAAILLVAAAQLEVRNTYTSSEVVYSALACVFARLEDPDQARHYLQLAQESGPQNMWVNRTLSDYFQSLAAHALGDVAAVGRLAATAEQDLSAGRAGPAASGLRAAVICGGSALLERLGEAAQYCQGELAALSIELAKAVRAQGDDGPRMALDVAMQSHRMELVDMERYATELALELATTTGDKRLQREAKTGLRGLEWAEEQKNAQGPGVVALTPRELQVARHAIRGMSNRDIAKKIGVSVRTVEGHLYQVFAKLGITSRTELEKWVNL</sequence>
<organism evidence="5 6">
    <name type="scientific">Arthrobacter psychrolactophilus</name>
    <dbReference type="NCBI Taxonomy" id="92442"/>
    <lineage>
        <taxon>Bacteria</taxon>
        <taxon>Bacillati</taxon>
        <taxon>Actinomycetota</taxon>
        <taxon>Actinomycetes</taxon>
        <taxon>Micrococcales</taxon>
        <taxon>Micrococcaceae</taxon>
        <taxon>Arthrobacter</taxon>
    </lineage>
</organism>
<dbReference type="InterPro" id="IPR016032">
    <property type="entry name" value="Sig_transdc_resp-reg_C-effctor"/>
</dbReference>
<dbReference type="InterPro" id="IPR003959">
    <property type="entry name" value="ATPase_AAA_core"/>
</dbReference>
<dbReference type="Gene3D" id="1.10.10.10">
    <property type="entry name" value="Winged helix-like DNA-binding domain superfamily/Winged helix DNA-binding domain"/>
    <property type="match status" value="1"/>
</dbReference>
<dbReference type="CDD" id="cd06170">
    <property type="entry name" value="LuxR_C_like"/>
    <property type="match status" value="1"/>
</dbReference>
<name>A0A2V5JJF5_9MICC</name>
<accession>A0A2V5JJF5</accession>
<dbReference type="CDD" id="cd00009">
    <property type="entry name" value="AAA"/>
    <property type="match status" value="1"/>
</dbReference>
<dbReference type="InterPro" id="IPR027417">
    <property type="entry name" value="P-loop_NTPase"/>
</dbReference>
<dbReference type="InterPro" id="IPR036388">
    <property type="entry name" value="WH-like_DNA-bd_sf"/>
</dbReference>
<evidence type="ECO:0000256" key="3">
    <source>
        <dbReference type="ARBA" id="ARBA00023163"/>
    </source>
</evidence>
<evidence type="ECO:0000256" key="2">
    <source>
        <dbReference type="ARBA" id="ARBA00023125"/>
    </source>
</evidence>
<dbReference type="AlphaFoldDB" id="A0A2V5JJF5"/>
<evidence type="ECO:0000313" key="5">
    <source>
        <dbReference type="EMBL" id="PYI37326.1"/>
    </source>
</evidence>
<dbReference type="Gene3D" id="1.25.40.10">
    <property type="entry name" value="Tetratricopeptide repeat domain"/>
    <property type="match status" value="1"/>
</dbReference>
<dbReference type="Pfam" id="PF00004">
    <property type="entry name" value="AAA"/>
    <property type="match status" value="1"/>
</dbReference>
<dbReference type="GO" id="GO:0016887">
    <property type="term" value="F:ATP hydrolysis activity"/>
    <property type="evidence" value="ECO:0007669"/>
    <property type="project" value="InterPro"/>
</dbReference>
<keyword evidence="6" id="KW-1185">Reference proteome</keyword>
<dbReference type="GO" id="GO:0003677">
    <property type="term" value="F:DNA binding"/>
    <property type="evidence" value="ECO:0007669"/>
    <property type="project" value="UniProtKB-KW"/>
</dbReference>
<keyword evidence="1" id="KW-0805">Transcription regulation</keyword>
<evidence type="ECO:0000259" key="4">
    <source>
        <dbReference type="PROSITE" id="PS50043"/>
    </source>
</evidence>
<dbReference type="PROSITE" id="PS50043">
    <property type="entry name" value="HTH_LUXR_2"/>
    <property type="match status" value="1"/>
</dbReference>
<comment type="caution">
    <text evidence="5">The sequence shown here is derived from an EMBL/GenBank/DDBJ whole genome shotgun (WGS) entry which is preliminary data.</text>
</comment>
<dbReference type="Pfam" id="PF00196">
    <property type="entry name" value="GerE"/>
    <property type="match status" value="1"/>
</dbReference>
<dbReference type="SUPFAM" id="SSF46894">
    <property type="entry name" value="C-terminal effector domain of the bipartite response regulators"/>
    <property type="match status" value="1"/>
</dbReference>
<dbReference type="InterPro" id="IPR011990">
    <property type="entry name" value="TPR-like_helical_dom_sf"/>
</dbReference>
<keyword evidence="3" id="KW-0804">Transcription</keyword>
<dbReference type="GO" id="GO:0006355">
    <property type="term" value="P:regulation of DNA-templated transcription"/>
    <property type="evidence" value="ECO:0007669"/>
    <property type="project" value="InterPro"/>
</dbReference>
<reference evidence="5 6" key="1">
    <citation type="submission" date="2018-05" db="EMBL/GenBank/DDBJ databases">
        <title>Genetic diversity of glacier-inhabiting Cryobacterium bacteria in China and description of Cryobacterium mengkeensis sp. nov. and Arthrobacter glacialis sp. nov.</title>
        <authorList>
            <person name="Liu Q."/>
            <person name="Xin Y.-H."/>
        </authorList>
    </citation>
    <scope>NUCLEOTIDE SEQUENCE [LARGE SCALE GENOMIC DNA]</scope>
    <source>
        <strain evidence="5 6">B7</strain>
    </source>
</reference>
<protein>
    <recommendedName>
        <fullName evidence="4">HTH luxR-type domain-containing protein</fullName>
    </recommendedName>
</protein>
<dbReference type="PRINTS" id="PR00038">
    <property type="entry name" value="HTHLUXR"/>
</dbReference>
<dbReference type="Gene3D" id="3.40.50.300">
    <property type="entry name" value="P-loop containing nucleotide triphosphate hydrolases"/>
    <property type="match status" value="1"/>
</dbReference>
<dbReference type="InterPro" id="IPR003593">
    <property type="entry name" value="AAA+_ATPase"/>
</dbReference>
<evidence type="ECO:0000313" key="6">
    <source>
        <dbReference type="Proteomes" id="UP000247980"/>
    </source>
</evidence>
<dbReference type="PANTHER" id="PTHR44688">
    <property type="entry name" value="DNA-BINDING TRANSCRIPTIONAL ACTIVATOR DEVR_DOSR"/>
    <property type="match status" value="1"/>
</dbReference>
<proteinExistence type="predicted"/>
<keyword evidence="2" id="KW-0238">DNA-binding</keyword>
<dbReference type="InterPro" id="IPR000792">
    <property type="entry name" value="Tscrpt_reg_LuxR_C"/>
</dbReference>
<dbReference type="EMBL" id="QJVC01000024">
    <property type="protein sequence ID" value="PYI37326.1"/>
    <property type="molecule type" value="Genomic_DNA"/>
</dbReference>
<dbReference type="Proteomes" id="UP000247980">
    <property type="component" value="Unassembled WGS sequence"/>
</dbReference>
<dbReference type="SMART" id="SM00421">
    <property type="entry name" value="HTH_LUXR"/>
    <property type="match status" value="1"/>
</dbReference>
<evidence type="ECO:0000256" key="1">
    <source>
        <dbReference type="ARBA" id="ARBA00023015"/>
    </source>
</evidence>
<gene>
    <name evidence="5" type="ORF">CVS30_16050</name>
</gene>
<dbReference type="OrthoDB" id="3197423at2"/>
<feature type="domain" description="HTH luxR-type" evidence="4">
    <location>
        <begin position="848"/>
        <end position="911"/>
    </location>
</feature>
<dbReference type="SUPFAM" id="SSF52540">
    <property type="entry name" value="P-loop containing nucleoside triphosphate hydrolases"/>
    <property type="match status" value="1"/>
</dbReference>
<dbReference type="PANTHER" id="PTHR44688:SF16">
    <property type="entry name" value="DNA-BINDING TRANSCRIPTIONAL ACTIVATOR DEVR_DOSR"/>
    <property type="match status" value="1"/>
</dbReference>
<dbReference type="SMART" id="SM00382">
    <property type="entry name" value="AAA"/>
    <property type="match status" value="1"/>
</dbReference>
<dbReference type="GO" id="GO:0005524">
    <property type="term" value="F:ATP binding"/>
    <property type="evidence" value="ECO:0007669"/>
    <property type="project" value="InterPro"/>
</dbReference>